<protein>
    <submittedName>
        <fullName evidence="2">Uncharacterized protein</fullName>
    </submittedName>
</protein>
<dbReference type="EnsemblMetazoa" id="Aqu2.1.03547_001">
    <property type="protein sequence ID" value="Aqu2.1.03547_001"/>
    <property type="gene ID" value="Aqu2.1.03547"/>
</dbReference>
<keyword evidence="1" id="KW-0472">Membrane</keyword>
<name>A0A1X7SN79_AMPQE</name>
<keyword evidence="1" id="KW-0812">Transmembrane</keyword>
<accession>A0A1X7SN79</accession>
<proteinExistence type="predicted"/>
<keyword evidence="1" id="KW-1133">Transmembrane helix</keyword>
<evidence type="ECO:0000256" key="1">
    <source>
        <dbReference type="SAM" id="Phobius"/>
    </source>
</evidence>
<sequence>MKFNMTLFGYDYFGSKTPTDGTVQIYNDANFLLNQTYIPNTCSLIEYTPKLIHKEYQSYINLAYSFLFNIIILYFIVKECPIGFRLDKFPVLAIKVFQERM</sequence>
<organism evidence="2">
    <name type="scientific">Amphimedon queenslandica</name>
    <name type="common">Sponge</name>
    <dbReference type="NCBI Taxonomy" id="400682"/>
    <lineage>
        <taxon>Eukaryota</taxon>
        <taxon>Metazoa</taxon>
        <taxon>Porifera</taxon>
        <taxon>Demospongiae</taxon>
        <taxon>Heteroscleromorpha</taxon>
        <taxon>Haplosclerida</taxon>
        <taxon>Niphatidae</taxon>
        <taxon>Amphimedon</taxon>
    </lineage>
</organism>
<evidence type="ECO:0000313" key="2">
    <source>
        <dbReference type="EnsemblMetazoa" id="Aqu2.1.03547_001"/>
    </source>
</evidence>
<reference evidence="2" key="1">
    <citation type="submission" date="2017-05" db="UniProtKB">
        <authorList>
            <consortium name="EnsemblMetazoa"/>
        </authorList>
    </citation>
    <scope>IDENTIFICATION</scope>
</reference>
<dbReference type="InParanoid" id="A0A1X7SN79"/>
<dbReference type="AlphaFoldDB" id="A0A1X7SN79"/>
<feature type="transmembrane region" description="Helical" evidence="1">
    <location>
        <begin position="59"/>
        <end position="77"/>
    </location>
</feature>